<evidence type="ECO:0000256" key="3">
    <source>
        <dbReference type="ARBA" id="ARBA00022723"/>
    </source>
</evidence>
<dbReference type="GO" id="GO:0009055">
    <property type="term" value="F:electron transfer activity"/>
    <property type="evidence" value="ECO:0007669"/>
    <property type="project" value="InterPro"/>
</dbReference>
<comment type="subcellular location">
    <subcellularLocation>
        <location evidence="8">Cell membrane</location>
        <topology evidence="8">Peripheral membrane protein</topology>
    </subcellularLocation>
</comment>
<name>A0A9D1H4K0_9FIRM</name>
<evidence type="ECO:0000313" key="10">
    <source>
        <dbReference type="EMBL" id="HIT85089.1"/>
    </source>
</evidence>
<organism evidence="10 11">
    <name type="scientific">Candidatus Ornithomonoglobus intestinigallinarum</name>
    <dbReference type="NCBI Taxonomy" id="2840894"/>
    <lineage>
        <taxon>Bacteria</taxon>
        <taxon>Bacillati</taxon>
        <taxon>Bacillota</taxon>
        <taxon>Clostridia</taxon>
        <taxon>Candidatus Ornithomonoglobus</taxon>
    </lineage>
</organism>
<accession>A0A9D1H4K0</accession>
<evidence type="ECO:0000256" key="5">
    <source>
        <dbReference type="ARBA" id="ARBA00022982"/>
    </source>
</evidence>
<dbReference type="InterPro" id="IPR017900">
    <property type="entry name" value="4Fe4S_Fe_S_CS"/>
</dbReference>
<dbReference type="EMBL" id="DVLU01000039">
    <property type="protein sequence ID" value="HIT85089.1"/>
    <property type="molecule type" value="Genomic_DNA"/>
</dbReference>
<dbReference type="PROSITE" id="PS51379">
    <property type="entry name" value="4FE4S_FER_2"/>
    <property type="match status" value="2"/>
</dbReference>
<gene>
    <name evidence="10" type="primary">rsxC</name>
    <name evidence="8" type="synonym">rnfC</name>
    <name evidence="10" type="ORF">IAA60_04170</name>
</gene>
<feature type="domain" description="4Fe-4S ferredoxin-type" evidence="9">
    <location>
        <begin position="392"/>
        <end position="421"/>
    </location>
</feature>
<evidence type="ECO:0000259" key="9">
    <source>
        <dbReference type="PROSITE" id="PS51379"/>
    </source>
</evidence>
<feature type="binding site" evidence="8">
    <location>
        <position position="407"/>
    </location>
    <ligand>
        <name>[4Fe-4S] cluster</name>
        <dbReference type="ChEBI" id="CHEBI:49883"/>
        <label>2</label>
    </ligand>
</feature>
<evidence type="ECO:0000256" key="6">
    <source>
        <dbReference type="ARBA" id="ARBA00023004"/>
    </source>
</evidence>
<dbReference type="InterPro" id="IPR026902">
    <property type="entry name" value="RnfC_N"/>
</dbReference>
<dbReference type="GO" id="GO:0051539">
    <property type="term" value="F:4 iron, 4 sulfur cluster binding"/>
    <property type="evidence" value="ECO:0007669"/>
    <property type="project" value="UniProtKB-KW"/>
</dbReference>
<feature type="binding site" evidence="8">
    <location>
        <position position="368"/>
    </location>
    <ligand>
        <name>[4Fe-4S] cluster</name>
        <dbReference type="ChEBI" id="CHEBI:49883"/>
        <label>1</label>
    </ligand>
</feature>
<comment type="caution">
    <text evidence="10">The sequence shown here is derived from an EMBL/GenBank/DDBJ whole genome shotgun (WGS) entry which is preliminary data.</text>
</comment>
<keyword evidence="1 8" id="KW-0813">Transport</keyword>
<evidence type="ECO:0000256" key="1">
    <source>
        <dbReference type="ARBA" id="ARBA00022448"/>
    </source>
</evidence>
<dbReference type="NCBIfam" id="NF003454">
    <property type="entry name" value="PRK05035.1"/>
    <property type="match status" value="1"/>
</dbReference>
<dbReference type="Gene3D" id="3.30.70.20">
    <property type="match status" value="1"/>
</dbReference>
<feature type="binding site" evidence="8">
    <location>
        <position position="362"/>
    </location>
    <ligand>
        <name>[4Fe-4S] cluster</name>
        <dbReference type="ChEBI" id="CHEBI:49883"/>
        <label>1</label>
    </ligand>
</feature>
<dbReference type="HAMAP" id="MF_00461">
    <property type="entry name" value="RsxC_RnfC"/>
    <property type="match status" value="1"/>
</dbReference>
<keyword evidence="8" id="KW-1278">Translocase</keyword>
<comment type="function">
    <text evidence="8">Part of a membrane-bound complex that couples electron transfer with translocation of ions across the membrane.</text>
</comment>
<dbReference type="GO" id="GO:0022900">
    <property type="term" value="P:electron transport chain"/>
    <property type="evidence" value="ECO:0007669"/>
    <property type="project" value="UniProtKB-UniRule"/>
</dbReference>
<dbReference type="AlphaFoldDB" id="A0A9D1H4K0"/>
<dbReference type="Pfam" id="PF10531">
    <property type="entry name" value="SLBB"/>
    <property type="match status" value="1"/>
</dbReference>
<feature type="binding site" evidence="8">
    <location>
        <position position="411"/>
    </location>
    <ligand>
        <name>[4Fe-4S] cluster</name>
        <dbReference type="ChEBI" id="CHEBI:49883"/>
        <label>1</label>
    </ligand>
</feature>
<feature type="binding site" evidence="8">
    <location>
        <position position="404"/>
    </location>
    <ligand>
        <name>[4Fe-4S] cluster</name>
        <dbReference type="ChEBI" id="CHEBI:49883"/>
        <label>2</label>
    </ligand>
</feature>
<dbReference type="Pfam" id="PF01512">
    <property type="entry name" value="Complex1_51K"/>
    <property type="match status" value="1"/>
</dbReference>
<feature type="binding site" evidence="8">
    <location>
        <position position="372"/>
    </location>
    <ligand>
        <name>[4Fe-4S] cluster</name>
        <dbReference type="ChEBI" id="CHEBI:49883"/>
        <label>2</label>
    </ligand>
</feature>
<keyword evidence="5 8" id="KW-0249">Electron transport</keyword>
<keyword evidence="8" id="KW-0472">Membrane</keyword>
<dbReference type="Pfam" id="PF13237">
    <property type="entry name" value="Fer4_10"/>
    <property type="match status" value="1"/>
</dbReference>
<evidence type="ECO:0000256" key="4">
    <source>
        <dbReference type="ARBA" id="ARBA00022737"/>
    </source>
</evidence>
<dbReference type="PROSITE" id="PS00198">
    <property type="entry name" value="4FE4S_FER_1"/>
    <property type="match status" value="1"/>
</dbReference>
<dbReference type="EC" id="7.-.-.-" evidence="8"/>
<sequence>MALTFKGGLHIPDSKLTAKLPVEDLHGDTLHYFPVTQHKGAPLKPLVKAGDYVRVGQKIADAEEFVAAPVHSSVSGTVKEVCPHVNSVGVKTETIVVENDGKYDTAELRPADNYDSLTTREVLWLIRDAGIIGLGGAGFPTHVKLSPPRGVDCLIINGAECEPYITADHRRMLENPVEIVDGALIVAKLLGVKRCCIGIEANKKDAIDTMRRETRYGSNIEVMKLKTKYPQGAEKQLIKAITGRNVPTGKIPADVGAVVVNVDTIYNIHRAIRKGIPVIDRIVTVSGDAVNRPANFRVPLGVTVSYLIEQAGGFKAPPQKVIIGGPMMGFAQYTTDTPVSKTTSAVVAMLEAPSTYDEDMPCIRCGKCVSHCPMGLMPNKLNSAAKVRDVETALKYNITDCIECGLCSYICPAKKNMLQNISAFKPLAIKAARRDNASGK</sequence>
<dbReference type="SUPFAM" id="SSF46548">
    <property type="entry name" value="alpha-helical ferredoxin"/>
    <property type="match status" value="1"/>
</dbReference>
<keyword evidence="4 8" id="KW-0677">Repeat</keyword>
<feature type="binding site" evidence="8">
    <location>
        <position position="401"/>
    </location>
    <ligand>
        <name>[4Fe-4S] cluster</name>
        <dbReference type="ChEBI" id="CHEBI:49883"/>
        <label>2</label>
    </ligand>
</feature>
<feature type="domain" description="4Fe-4S ferredoxin-type" evidence="9">
    <location>
        <begin position="352"/>
        <end position="382"/>
    </location>
</feature>
<keyword evidence="8" id="KW-1003">Cell membrane</keyword>
<evidence type="ECO:0000313" key="11">
    <source>
        <dbReference type="Proteomes" id="UP000824165"/>
    </source>
</evidence>
<evidence type="ECO:0000256" key="2">
    <source>
        <dbReference type="ARBA" id="ARBA00022485"/>
    </source>
</evidence>
<dbReference type="Gene3D" id="3.10.20.600">
    <property type="match status" value="1"/>
</dbReference>
<dbReference type="PANTHER" id="PTHR43034">
    <property type="entry name" value="ION-TRANSLOCATING OXIDOREDUCTASE COMPLEX SUBUNIT C"/>
    <property type="match status" value="1"/>
</dbReference>
<comment type="cofactor">
    <cofactor evidence="8">
        <name>[4Fe-4S] cluster</name>
        <dbReference type="ChEBI" id="CHEBI:49883"/>
    </cofactor>
    <text evidence="8">Binds 2 [4Fe-4S] clusters per subunit.</text>
</comment>
<dbReference type="Proteomes" id="UP000824165">
    <property type="component" value="Unassembled WGS sequence"/>
</dbReference>
<dbReference type="InterPro" id="IPR037225">
    <property type="entry name" value="Nuo51_FMN-bd_sf"/>
</dbReference>
<dbReference type="Gene3D" id="3.40.50.11540">
    <property type="entry name" value="NADH-ubiquinone oxidoreductase 51kDa subunit"/>
    <property type="match status" value="1"/>
</dbReference>
<dbReference type="InterPro" id="IPR010208">
    <property type="entry name" value="Ion_transpt_RnfC/RsxC"/>
</dbReference>
<dbReference type="SUPFAM" id="SSF142019">
    <property type="entry name" value="Nqo1 FMN-binding domain-like"/>
    <property type="match status" value="1"/>
</dbReference>
<dbReference type="GO" id="GO:0046872">
    <property type="term" value="F:metal ion binding"/>
    <property type="evidence" value="ECO:0007669"/>
    <property type="project" value="UniProtKB-KW"/>
</dbReference>
<keyword evidence="7 8" id="KW-0411">Iron-sulfur</keyword>
<dbReference type="InterPro" id="IPR019554">
    <property type="entry name" value="Soluble_ligand-bd"/>
</dbReference>
<reference evidence="10" key="2">
    <citation type="journal article" date="2021" name="PeerJ">
        <title>Extensive microbial diversity within the chicken gut microbiome revealed by metagenomics and culture.</title>
        <authorList>
            <person name="Gilroy R."/>
            <person name="Ravi A."/>
            <person name="Getino M."/>
            <person name="Pursley I."/>
            <person name="Horton D.L."/>
            <person name="Alikhan N.F."/>
            <person name="Baker D."/>
            <person name="Gharbi K."/>
            <person name="Hall N."/>
            <person name="Watson M."/>
            <person name="Adriaenssens E.M."/>
            <person name="Foster-Nyarko E."/>
            <person name="Jarju S."/>
            <person name="Secka A."/>
            <person name="Antonio M."/>
            <person name="Oren A."/>
            <person name="Chaudhuri R.R."/>
            <person name="La Ragione R."/>
            <person name="Hildebrand F."/>
            <person name="Pallen M.J."/>
        </authorList>
    </citation>
    <scope>NUCLEOTIDE SEQUENCE</scope>
    <source>
        <strain evidence="10">CHK181-108</strain>
    </source>
</reference>
<keyword evidence="2 8" id="KW-0004">4Fe-4S</keyword>
<dbReference type="Pfam" id="PF13375">
    <property type="entry name" value="RnfC_N"/>
    <property type="match status" value="1"/>
</dbReference>
<keyword evidence="3 8" id="KW-0479">Metal-binding</keyword>
<comment type="similarity">
    <text evidence="8">Belongs to the 4Fe4S bacterial-type ferredoxin family. RnfC subfamily.</text>
</comment>
<proteinExistence type="inferred from homology"/>
<dbReference type="NCBIfam" id="TIGR01945">
    <property type="entry name" value="rnfC"/>
    <property type="match status" value="1"/>
</dbReference>
<dbReference type="InterPro" id="IPR017896">
    <property type="entry name" value="4Fe4S_Fe-S-bd"/>
</dbReference>
<feature type="binding site" evidence="8">
    <location>
        <position position="365"/>
    </location>
    <ligand>
        <name>[4Fe-4S] cluster</name>
        <dbReference type="ChEBI" id="CHEBI:49883"/>
        <label>1</label>
    </ligand>
</feature>
<dbReference type="GO" id="GO:0005886">
    <property type="term" value="C:plasma membrane"/>
    <property type="evidence" value="ECO:0007669"/>
    <property type="project" value="UniProtKB-SubCell"/>
</dbReference>
<reference evidence="10" key="1">
    <citation type="submission" date="2020-10" db="EMBL/GenBank/DDBJ databases">
        <authorList>
            <person name="Gilroy R."/>
        </authorList>
    </citation>
    <scope>NUCLEOTIDE SEQUENCE</scope>
    <source>
        <strain evidence="10">CHK181-108</strain>
    </source>
</reference>
<evidence type="ECO:0000256" key="7">
    <source>
        <dbReference type="ARBA" id="ARBA00023014"/>
    </source>
</evidence>
<evidence type="ECO:0000256" key="8">
    <source>
        <dbReference type="HAMAP-Rule" id="MF_00461"/>
    </source>
</evidence>
<dbReference type="InterPro" id="IPR011538">
    <property type="entry name" value="Nuo51_FMN-bd"/>
</dbReference>
<comment type="subunit">
    <text evidence="8">The complex is composed of six subunits: RnfA, RnfB, RnfC, RnfD, RnfE and RnfG.</text>
</comment>
<protein>
    <recommendedName>
        <fullName evidence="8">Ion-translocating oxidoreductase complex subunit C</fullName>
        <ecNumber evidence="8">7.-.-.-</ecNumber>
    </recommendedName>
    <alternativeName>
        <fullName evidence="8">Rnf electron transport complex subunit C</fullName>
    </alternativeName>
</protein>
<keyword evidence="6 8" id="KW-0408">Iron</keyword>
<dbReference type="PANTHER" id="PTHR43034:SF2">
    <property type="entry name" value="ION-TRANSLOCATING OXIDOREDUCTASE COMPLEX SUBUNIT C"/>
    <property type="match status" value="1"/>
</dbReference>